<dbReference type="Pfam" id="PF09674">
    <property type="entry name" value="DUF2400"/>
    <property type="match status" value="1"/>
</dbReference>
<dbReference type="SUPFAM" id="SSF48150">
    <property type="entry name" value="DNA-glycosylase"/>
    <property type="match status" value="1"/>
</dbReference>
<dbReference type="GO" id="GO:0006281">
    <property type="term" value="P:DNA repair"/>
    <property type="evidence" value="ECO:0007669"/>
    <property type="project" value="InterPro"/>
</dbReference>
<dbReference type="AlphaFoldDB" id="A0A1W1WTX5"/>
<sequence>MESILVFDDLKASLELARKEFLHRSKHPQDHPDPLFVARKYKDEKIALVCALFAYGNAKQIVKFLKSLDFSLLACSEKEIKKITSYYRFQNSQDVANLFITLRRIDSLQEHFLQGYKKDGSVMGGLRSLIAALRKINRFSSPGYDFLLGKLPHLKYKGVSAYKRWHMFLRWMVRKDDLDMGLWSGVEKSDLIIPLDTHTFNVSRKLGLLHRKQYDLAAAMELTNNLKKFDPHDPVKYDFALYRLGQTGVI</sequence>
<dbReference type="Proteomes" id="UP000192602">
    <property type="component" value="Unassembled WGS sequence"/>
</dbReference>
<dbReference type="GO" id="GO:0003824">
    <property type="term" value="F:catalytic activity"/>
    <property type="evidence" value="ECO:0007669"/>
    <property type="project" value="InterPro"/>
</dbReference>
<keyword evidence="2" id="KW-1185">Reference proteome</keyword>
<accession>A0A1W1WTX5</accession>
<dbReference type="STRING" id="1069081.SAMN05660197_1590"/>
<evidence type="ECO:0000313" key="2">
    <source>
        <dbReference type="Proteomes" id="UP000192602"/>
    </source>
</evidence>
<gene>
    <name evidence="1" type="ORF">SAMN05660197_1590</name>
</gene>
<dbReference type="InterPro" id="IPR014127">
    <property type="entry name" value="CHP02757"/>
</dbReference>
<protein>
    <submittedName>
        <fullName evidence="1">TIGR02757 family protein</fullName>
    </submittedName>
</protein>
<organism evidence="1 2">
    <name type="scientific">Nitratiruptor tergarcus DSM 16512</name>
    <dbReference type="NCBI Taxonomy" id="1069081"/>
    <lineage>
        <taxon>Bacteria</taxon>
        <taxon>Pseudomonadati</taxon>
        <taxon>Campylobacterota</taxon>
        <taxon>Epsilonproteobacteria</taxon>
        <taxon>Nautiliales</taxon>
        <taxon>Nitratiruptoraceae</taxon>
        <taxon>Nitratiruptor</taxon>
    </lineage>
</organism>
<dbReference type="RefSeq" id="WP_231988947.1">
    <property type="nucleotide sequence ID" value="NZ_AP026671.1"/>
</dbReference>
<dbReference type="InterPro" id="IPR011257">
    <property type="entry name" value="DNA_glycosylase"/>
</dbReference>
<proteinExistence type="predicted"/>
<evidence type="ECO:0000313" key="1">
    <source>
        <dbReference type="EMBL" id="SMC09768.1"/>
    </source>
</evidence>
<name>A0A1W1WTX5_9BACT</name>
<reference evidence="2" key="1">
    <citation type="submission" date="2017-04" db="EMBL/GenBank/DDBJ databases">
        <authorList>
            <person name="Varghese N."/>
            <person name="Submissions S."/>
        </authorList>
    </citation>
    <scope>NUCLEOTIDE SEQUENCE [LARGE SCALE GENOMIC DNA]</scope>
    <source>
        <strain evidence="2">DSM 16512</strain>
    </source>
</reference>
<dbReference type="NCBIfam" id="TIGR02757">
    <property type="entry name" value="TIGR02757 family protein"/>
    <property type="match status" value="1"/>
</dbReference>
<dbReference type="EMBL" id="FWWZ01000001">
    <property type="protein sequence ID" value="SMC09768.1"/>
    <property type="molecule type" value="Genomic_DNA"/>
</dbReference>